<evidence type="ECO:0000256" key="5">
    <source>
        <dbReference type="ARBA" id="ARBA00022989"/>
    </source>
</evidence>
<comment type="similarity">
    <text evidence="2 7">Belongs to the MlaE permease family.</text>
</comment>
<keyword evidence="4 7" id="KW-0812">Transmembrane</keyword>
<sequence length="260" mass="28621">MIGVLEAIGSWVIGFLEFWGRWFLLSVKAVLLAFKKPIRFKRYIYYLASIGADSLPVIAITSFFTGGVIALETYTAFHRFNAEYMIGAVVAISMARELAPVLSALLVTARSGSAMAAEIGTMKVTEQIDALEMMAVNPIKYLITPRLYTSVIAVTVLTLISDIVGYIGGYVVSVYLFHVNKTLYLRYTQNLAEMNDVYHGLIKAAVFGFLIATISCLYGYYTKGGAKGVGESTTKAVVTSSIAILIFDYLITYILRLFNL</sequence>
<proteinExistence type="inferred from homology"/>
<evidence type="ECO:0000256" key="7">
    <source>
        <dbReference type="RuleBase" id="RU362044"/>
    </source>
</evidence>
<evidence type="ECO:0000256" key="2">
    <source>
        <dbReference type="ARBA" id="ARBA00007556"/>
    </source>
</evidence>
<evidence type="ECO:0000256" key="6">
    <source>
        <dbReference type="ARBA" id="ARBA00023136"/>
    </source>
</evidence>
<dbReference type="PANTHER" id="PTHR30188:SF4">
    <property type="entry name" value="PROTEIN TRIGALACTOSYLDIACYLGLYCEROL 1, CHLOROPLASTIC"/>
    <property type="match status" value="1"/>
</dbReference>
<keyword evidence="9" id="KW-1185">Reference proteome</keyword>
<keyword evidence="5 7" id="KW-1133">Transmembrane helix</keyword>
<evidence type="ECO:0000313" key="9">
    <source>
        <dbReference type="Proteomes" id="UP001157911"/>
    </source>
</evidence>
<organism evidence="8 9">
    <name type="scientific">Desulfurobacterium pacificum</name>
    <dbReference type="NCBI Taxonomy" id="240166"/>
    <lineage>
        <taxon>Bacteria</taxon>
        <taxon>Pseudomonadati</taxon>
        <taxon>Aquificota</taxon>
        <taxon>Aquificia</taxon>
        <taxon>Desulfurobacteriales</taxon>
        <taxon>Desulfurobacteriaceae</taxon>
        <taxon>Desulfurobacterium</taxon>
    </lineage>
</organism>
<dbReference type="Pfam" id="PF02405">
    <property type="entry name" value="MlaE"/>
    <property type="match status" value="1"/>
</dbReference>
<dbReference type="Proteomes" id="UP001157911">
    <property type="component" value="Unassembled WGS sequence"/>
</dbReference>
<dbReference type="EMBL" id="FXUB01000003">
    <property type="protein sequence ID" value="SMP14094.1"/>
    <property type="molecule type" value="Genomic_DNA"/>
</dbReference>
<evidence type="ECO:0000256" key="4">
    <source>
        <dbReference type="ARBA" id="ARBA00022692"/>
    </source>
</evidence>
<dbReference type="PANTHER" id="PTHR30188">
    <property type="entry name" value="ABC TRANSPORTER PERMEASE PROTEIN-RELATED"/>
    <property type="match status" value="1"/>
</dbReference>
<feature type="transmembrane region" description="Helical" evidence="7">
    <location>
        <begin position="197"/>
        <end position="221"/>
    </location>
</feature>
<keyword evidence="6 7" id="KW-0472">Membrane</keyword>
<dbReference type="InterPro" id="IPR003453">
    <property type="entry name" value="ABC_MlaE_roteobac"/>
</dbReference>
<feature type="transmembrane region" description="Helical" evidence="7">
    <location>
        <begin position="147"/>
        <end position="177"/>
    </location>
</feature>
<reference evidence="8 9" key="1">
    <citation type="submission" date="2017-05" db="EMBL/GenBank/DDBJ databases">
        <authorList>
            <person name="Varghese N."/>
            <person name="Submissions S."/>
        </authorList>
    </citation>
    <scope>NUCLEOTIDE SEQUENCE [LARGE SCALE GENOMIC DNA]</scope>
    <source>
        <strain evidence="8 9">DSM 15522</strain>
    </source>
</reference>
<evidence type="ECO:0000313" key="8">
    <source>
        <dbReference type="EMBL" id="SMP14094.1"/>
    </source>
</evidence>
<feature type="transmembrane region" description="Helical" evidence="7">
    <location>
        <begin position="233"/>
        <end position="255"/>
    </location>
</feature>
<comment type="subcellular location">
    <subcellularLocation>
        <location evidence="1">Membrane</location>
        <topology evidence="1">Multi-pass membrane protein</topology>
    </subcellularLocation>
</comment>
<comment type="caution">
    <text evidence="8">The sequence shown here is derived from an EMBL/GenBank/DDBJ whole genome shotgun (WGS) entry which is preliminary data.</text>
</comment>
<dbReference type="InterPro" id="IPR030802">
    <property type="entry name" value="Permease_MalE"/>
</dbReference>
<accession>A0ABY1NPU6</accession>
<comment type="caution">
    <text evidence="7">Lacks conserved residue(s) required for the propagation of feature annotation.</text>
</comment>
<evidence type="ECO:0000256" key="1">
    <source>
        <dbReference type="ARBA" id="ARBA00004141"/>
    </source>
</evidence>
<gene>
    <name evidence="8" type="ORF">SAMN06265339_1271</name>
</gene>
<dbReference type="NCBIfam" id="TIGR00056">
    <property type="entry name" value="MlaE family lipid ABC transporter permease subunit"/>
    <property type="match status" value="1"/>
</dbReference>
<evidence type="ECO:0000256" key="3">
    <source>
        <dbReference type="ARBA" id="ARBA00022448"/>
    </source>
</evidence>
<name>A0ABY1NPU6_9BACT</name>
<keyword evidence="3" id="KW-0813">Transport</keyword>
<feature type="transmembrane region" description="Helical" evidence="7">
    <location>
        <begin position="12"/>
        <end position="31"/>
    </location>
</feature>
<protein>
    <submittedName>
        <fullName evidence="8">Phospholipid/cholesterol/gamma-HCH transport system permease protein</fullName>
    </submittedName>
</protein>
<dbReference type="RefSeq" id="WP_425604255.1">
    <property type="nucleotide sequence ID" value="NZ_FXUB01000003.1"/>
</dbReference>